<dbReference type="GeneTree" id="ENSGT00950000182920"/>
<comment type="subcellular location">
    <subcellularLocation>
        <location evidence="1">Lipid droplet</location>
    </subcellularLocation>
</comment>
<dbReference type="GO" id="GO:0010890">
    <property type="term" value="P:positive regulation of triglyceride storage"/>
    <property type="evidence" value="ECO:0007669"/>
    <property type="project" value="TreeGrafter"/>
</dbReference>
<protein>
    <recommendedName>
        <fullName evidence="4">Perilipin</fullName>
    </recommendedName>
</protein>
<organism evidence="6 7">
    <name type="scientific">Naja naja</name>
    <name type="common">Indian cobra</name>
    <dbReference type="NCBI Taxonomy" id="35670"/>
    <lineage>
        <taxon>Eukaryota</taxon>
        <taxon>Metazoa</taxon>
        <taxon>Chordata</taxon>
        <taxon>Craniata</taxon>
        <taxon>Vertebrata</taxon>
        <taxon>Euteleostomi</taxon>
        <taxon>Lepidosauria</taxon>
        <taxon>Squamata</taxon>
        <taxon>Bifurcata</taxon>
        <taxon>Unidentata</taxon>
        <taxon>Episquamata</taxon>
        <taxon>Toxicofera</taxon>
        <taxon>Serpentes</taxon>
        <taxon>Colubroidea</taxon>
        <taxon>Elapidae</taxon>
        <taxon>Elapinae</taxon>
        <taxon>Naja</taxon>
    </lineage>
</organism>
<feature type="compositionally biased region" description="Basic and acidic residues" evidence="5">
    <location>
        <begin position="371"/>
        <end position="392"/>
    </location>
</feature>
<dbReference type="GO" id="GO:0005811">
    <property type="term" value="C:lipid droplet"/>
    <property type="evidence" value="ECO:0007669"/>
    <property type="project" value="UniProtKB-SubCell"/>
</dbReference>
<evidence type="ECO:0000256" key="4">
    <source>
        <dbReference type="PIRNR" id="PIRNR036881"/>
    </source>
</evidence>
<keyword evidence="7" id="KW-1185">Reference proteome</keyword>
<dbReference type="GO" id="GO:0019915">
    <property type="term" value="P:lipid storage"/>
    <property type="evidence" value="ECO:0007669"/>
    <property type="project" value="TreeGrafter"/>
</dbReference>
<name>A0A8C6YDC0_NAJNA</name>
<dbReference type="OMA" id="ISSACDM"/>
<dbReference type="Gene3D" id="1.20.120.340">
    <property type="entry name" value="Flagellar protein FliS"/>
    <property type="match status" value="1"/>
</dbReference>
<evidence type="ECO:0000313" key="7">
    <source>
        <dbReference type="Proteomes" id="UP000694559"/>
    </source>
</evidence>
<keyword evidence="3" id="KW-0551">Lipid droplet</keyword>
<dbReference type="Gene3D" id="3.30.720.170">
    <property type="entry name" value="Perilipin, alpha-beta domain"/>
    <property type="match status" value="1"/>
</dbReference>
<evidence type="ECO:0000256" key="1">
    <source>
        <dbReference type="ARBA" id="ARBA00004502"/>
    </source>
</evidence>
<dbReference type="AlphaFoldDB" id="A0A8C6YDC0"/>
<accession>A0A8C6YDC0</accession>
<dbReference type="SUPFAM" id="SSF109775">
    <property type="entry name" value="Mannose-6-phosphate receptor binding protein 1 (Tip47), C-terminal domain"/>
    <property type="match status" value="1"/>
</dbReference>
<reference evidence="6" key="2">
    <citation type="submission" date="2025-09" db="UniProtKB">
        <authorList>
            <consortium name="Ensembl"/>
        </authorList>
    </citation>
    <scope>IDENTIFICATION</scope>
</reference>
<proteinExistence type="inferred from homology"/>
<comment type="similarity">
    <text evidence="2 4">Belongs to the perilipin family.</text>
</comment>
<dbReference type="InterPro" id="IPR004279">
    <property type="entry name" value="Perilipin"/>
</dbReference>
<feature type="region of interest" description="Disordered" evidence="5">
    <location>
        <begin position="366"/>
        <end position="392"/>
    </location>
</feature>
<dbReference type="GO" id="GO:0005829">
    <property type="term" value="C:cytosol"/>
    <property type="evidence" value="ECO:0007669"/>
    <property type="project" value="TreeGrafter"/>
</dbReference>
<evidence type="ECO:0000256" key="3">
    <source>
        <dbReference type="ARBA" id="ARBA00022677"/>
    </source>
</evidence>
<dbReference type="OrthoDB" id="376826at2759"/>
<sequence>MQPDVLSRATNLPLVSSTYEMAASAYTSTKENHPYVKAVLDLAEKSVKHVSEMAMSSAQPLLSKLEPQVSVASHYASKGLDKLEENLPFLHQTADQVISETQELVSSKVADAKEAVAKAVQDGKEMLIDTRMGKLALSGVEVVLEKSEELLDHYLPMTEEELGKQAQSTSEGIPLPPESQGYFVQLGSLSTKLQNRAYQYAVVKMEAARENIQNTFSQLRQAIGQVGEFTSRPLNFFKFNMEYTERTHVLLLEPCNVEGMECHSVAMSYHITEQLQIAYTNLMGSIQGLPAIFQQNIELALHSIEELQATFTGAQSLKDLSSSLLIQSKKTAGMAQMYVDDILDYVQQNTPLSWLVGPFVPALKNTSGDPEPAKPIEQEVETLKPEAPKETQ</sequence>
<dbReference type="Pfam" id="PF03036">
    <property type="entry name" value="Perilipin"/>
    <property type="match status" value="1"/>
</dbReference>
<dbReference type="PANTHER" id="PTHR14024:SF11">
    <property type="entry name" value="PERILIPIN-3"/>
    <property type="match status" value="1"/>
</dbReference>
<evidence type="ECO:0000256" key="2">
    <source>
        <dbReference type="ARBA" id="ARBA00006311"/>
    </source>
</evidence>
<evidence type="ECO:0000256" key="5">
    <source>
        <dbReference type="SAM" id="MobiDB-lite"/>
    </source>
</evidence>
<reference evidence="6" key="1">
    <citation type="submission" date="2025-08" db="UniProtKB">
        <authorList>
            <consortium name="Ensembl"/>
        </authorList>
    </citation>
    <scope>IDENTIFICATION</scope>
</reference>
<dbReference type="Proteomes" id="UP000694559">
    <property type="component" value="Unplaced"/>
</dbReference>
<evidence type="ECO:0000313" key="6">
    <source>
        <dbReference type="Ensembl" id="ENSNNAP00000028071.1"/>
    </source>
</evidence>
<dbReference type="Ensembl" id="ENSNNAT00000029414.1">
    <property type="protein sequence ID" value="ENSNNAP00000028071.1"/>
    <property type="gene ID" value="ENSNNAG00000018116.1"/>
</dbReference>
<dbReference type="PIRSF" id="PIRSF036881">
    <property type="entry name" value="PAT"/>
    <property type="match status" value="1"/>
</dbReference>
<dbReference type="PANTHER" id="PTHR14024">
    <property type="entry name" value="PERILIPIN"/>
    <property type="match status" value="1"/>
</dbReference>